<feature type="compositionally biased region" description="Basic and acidic residues" evidence="9">
    <location>
        <begin position="461"/>
        <end position="477"/>
    </location>
</feature>
<comment type="similarity">
    <text evidence="1">Belongs to the TYW3 family.</text>
</comment>
<dbReference type="SUPFAM" id="SSF111278">
    <property type="entry name" value="SSo0622-like"/>
    <property type="match status" value="1"/>
</dbReference>
<evidence type="ECO:0000259" key="10">
    <source>
        <dbReference type="Pfam" id="PF02676"/>
    </source>
</evidence>
<dbReference type="PANTHER" id="PTHR48418">
    <property type="entry name" value="TRNA WYBUTOSINE-SYNTHESIZING PROTEIN 3"/>
    <property type="match status" value="1"/>
</dbReference>
<evidence type="ECO:0000256" key="2">
    <source>
        <dbReference type="ARBA" id="ARBA00012750"/>
    </source>
</evidence>
<name>A0AAD9LI11_BABDI</name>
<comment type="catalytic activity">
    <reaction evidence="8">
        <text>4-demethyl-7-[(3S)-3-amino-3-carboxypropyl]wyosine(37) in tRNA(Phe) + S-adenosyl-L-methionine = 7-[(3S)-3-amino-3-carboxypropyl]wyosine(37) in tRNA(Phe) + S-adenosyl-L-homocysteine + H(+)</text>
        <dbReference type="Rhea" id="RHEA:36635"/>
        <dbReference type="Rhea" id="RHEA-COMP:10378"/>
        <dbReference type="Rhea" id="RHEA-COMP:10379"/>
        <dbReference type="ChEBI" id="CHEBI:15378"/>
        <dbReference type="ChEBI" id="CHEBI:57856"/>
        <dbReference type="ChEBI" id="CHEBI:59789"/>
        <dbReference type="ChEBI" id="CHEBI:73543"/>
        <dbReference type="ChEBI" id="CHEBI:73550"/>
        <dbReference type="EC" id="2.1.1.282"/>
    </reaction>
</comment>
<evidence type="ECO:0000256" key="4">
    <source>
        <dbReference type="ARBA" id="ARBA00022679"/>
    </source>
</evidence>
<keyword evidence="12" id="KW-1185">Reference proteome</keyword>
<organism evidence="11 12">
    <name type="scientific">Babesia divergens</name>
    <dbReference type="NCBI Taxonomy" id="32595"/>
    <lineage>
        <taxon>Eukaryota</taxon>
        <taxon>Sar</taxon>
        <taxon>Alveolata</taxon>
        <taxon>Apicomplexa</taxon>
        <taxon>Aconoidasida</taxon>
        <taxon>Piroplasmida</taxon>
        <taxon>Babesiidae</taxon>
        <taxon>Babesia</taxon>
    </lineage>
</organism>
<accession>A0AAD9LI11</accession>
<dbReference type="GO" id="GO:0032259">
    <property type="term" value="P:methylation"/>
    <property type="evidence" value="ECO:0007669"/>
    <property type="project" value="UniProtKB-KW"/>
</dbReference>
<dbReference type="Pfam" id="PF02676">
    <property type="entry name" value="TYW3"/>
    <property type="match status" value="1"/>
</dbReference>
<gene>
    <name evidence="11" type="ORF">X943_000232</name>
</gene>
<evidence type="ECO:0000256" key="8">
    <source>
        <dbReference type="ARBA" id="ARBA00049202"/>
    </source>
</evidence>
<keyword evidence="6" id="KW-0819">tRNA processing</keyword>
<evidence type="ECO:0000256" key="7">
    <source>
        <dbReference type="ARBA" id="ARBA00030554"/>
    </source>
</evidence>
<dbReference type="InterPro" id="IPR003827">
    <property type="entry name" value="tRNA_yW-synthesising"/>
</dbReference>
<reference evidence="11" key="2">
    <citation type="submission" date="2021-05" db="EMBL/GenBank/DDBJ databases">
        <authorList>
            <person name="Pain A."/>
        </authorList>
    </citation>
    <scope>NUCLEOTIDE SEQUENCE</scope>
    <source>
        <strain evidence="11">1802A</strain>
    </source>
</reference>
<dbReference type="EMBL" id="JAHBMH010000033">
    <property type="protein sequence ID" value="KAK1937220.1"/>
    <property type="molecule type" value="Genomic_DNA"/>
</dbReference>
<dbReference type="PANTHER" id="PTHR48418:SF1">
    <property type="entry name" value="TRNA WYBUTOSINE-SYNTHESIZING PROTEIN 3"/>
    <property type="match status" value="1"/>
</dbReference>
<evidence type="ECO:0000256" key="6">
    <source>
        <dbReference type="ARBA" id="ARBA00022694"/>
    </source>
</evidence>
<evidence type="ECO:0000313" key="12">
    <source>
        <dbReference type="Proteomes" id="UP001195914"/>
    </source>
</evidence>
<keyword evidence="5" id="KW-0949">S-adenosyl-L-methionine</keyword>
<dbReference type="Gene3D" id="3.30.1960.10">
    <property type="entry name" value="tRNA wybutosine-synthesizing-like"/>
    <property type="match status" value="1"/>
</dbReference>
<sequence>MKTSPSTVVQLLGSELLDLLYLGTEHLLKDSHAKVRQCQHSFDSDLAPCDSASTKVYHNLRQISDRLNSHSRDVYDQLQGVLSTTSPGDSAIDAETRNYINGRDCKDNISDHDSSSTSSDIVDRSLKGSVDVLLIPLLRLLIQTDRFVSTSCCSGRIVLFECNPEHATMATKRSKLYGRAGRFLYSSHCHINDAEFVNVVRAFSSVVKSKHDCYNKDNGDMPVLEQADFPTKSTIDMGPNVMQCVVLLKFEPFVLHVECASLDDAAELLHICRTSGLKQSGIISCSKRVIVSICGKTTLEAPVAIRYYYKTDGNNEANEDVPDKLISVKWLVSNEYLLYLIMACNNKLSASICQMLKLYWACVRNLNVDRRMALGAIKGSGNTKCSTGKPMEFRGGKRKTKNGGSNENVKAPNTLAANHPTTRDNSKIAISAHSIHCRGGNMIRDDIGEMEPGVITHQHGKSTDDGLHDSTRRDQRDSQGYSNNRSLYVSVKYRPFIKPLKEFLEKRKIYDKMRKILTPPTYEVYDVQRLPNRQSDPDGGCGSDITTFNTYTKSPPTSKIVSPRKSSEEPWDSTALIAVESRQGYQAAAFIPVVNITEADLNGILSDAPTLTGKLVFIAGEALCQLSDEVTQGILSSSK</sequence>
<dbReference type="AlphaFoldDB" id="A0AAD9LI11"/>
<evidence type="ECO:0000256" key="3">
    <source>
        <dbReference type="ARBA" id="ARBA00022603"/>
    </source>
</evidence>
<reference evidence="11" key="1">
    <citation type="journal article" date="2014" name="Nucleic Acids Res.">
        <title>The evolutionary dynamics of variant antigen genes in Babesia reveal a history of genomic innovation underlying host-parasite interaction.</title>
        <authorList>
            <person name="Jackson A.P."/>
            <person name="Otto T.D."/>
            <person name="Darby A."/>
            <person name="Ramaprasad A."/>
            <person name="Xia D."/>
            <person name="Echaide I.E."/>
            <person name="Farber M."/>
            <person name="Gahlot S."/>
            <person name="Gamble J."/>
            <person name="Gupta D."/>
            <person name="Gupta Y."/>
            <person name="Jackson L."/>
            <person name="Malandrin L."/>
            <person name="Malas T.B."/>
            <person name="Moussa E."/>
            <person name="Nair M."/>
            <person name="Reid A.J."/>
            <person name="Sanders M."/>
            <person name="Sharma J."/>
            <person name="Tracey A."/>
            <person name="Quail M.A."/>
            <person name="Weir W."/>
            <person name="Wastling J.M."/>
            <person name="Hall N."/>
            <person name="Willadsen P."/>
            <person name="Lingelbach K."/>
            <person name="Shiels B."/>
            <person name="Tait A."/>
            <person name="Berriman M."/>
            <person name="Allred D.R."/>
            <person name="Pain A."/>
        </authorList>
    </citation>
    <scope>NUCLEOTIDE SEQUENCE</scope>
    <source>
        <strain evidence="11">1802A</strain>
    </source>
</reference>
<dbReference type="InterPro" id="IPR036602">
    <property type="entry name" value="tRNA_yW-synthesising-like_sf"/>
</dbReference>
<feature type="region of interest" description="Disordered" evidence="9">
    <location>
        <begin position="387"/>
        <end position="421"/>
    </location>
</feature>
<feature type="domain" description="tRNA wybutosine-synthesizing protein" evidence="10">
    <location>
        <begin position="122"/>
        <end position="351"/>
    </location>
</feature>
<evidence type="ECO:0000256" key="1">
    <source>
        <dbReference type="ARBA" id="ARBA00008569"/>
    </source>
</evidence>
<evidence type="ECO:0000313" key="11">
    <source>
        <dbReference type="EMBL" id="KAK1937220.1"/>
    </source>
</evidence>
<feature type="region of interest" description="Disordered" evidence="9">
    <location>
        <begin position="454"/>
        <end position="483"/>
    </location>
</feature>
<dbReference type="GO" id="GO:0008033">
    <property type="term" value="P:tRNA processing"/>
    <property type="evidence" value="ECO:0007669"/>
    <property type="project" value="UniProtKB-KW"/>
</dbReference>
<dbReference type="EC" id="2.1.1.282" evidence="2"/>
<keyword evidence="3" id="KW-0489">Methyltransferase</keyword>
<evidence type="ECO:0000256" key="9">
    <source>
        <dbReference type="SAM" id="MobiDB-lite"/>
    </source>
</evidence>
<dbReference type="GO" id="GO:0008168">
    <property type="term" value="F:methyltransferase activity"/>
    <property type="evidence" value="ECO:0007669"/>
    <property type="project" value="UniProtKB-KW"/>
</dbReference>
<dbReference type="Proteomes" id="UP001195914">
    <property type="component" value="Unassembled WGS sequence"/>
</dbReference>
<evidence type="ECO:0000256" key="5">
    <source>
        <dbReference type="ARBA" id="ARBA00022691"/>
    </source>
</evidence>
<keyword evidence="4" id="KW-0808">Transferase</keyword>
<proteinExistence type="inferred from homology"/>
<protein>
    <recommendedName>
        <fullName evidence="2">tRNA(Phe) 7-[(3-amino-3-carboxypropyl)-4-demethylwyosine(37)-N(4)]-methyltransferase</fullName>
        <ecNumber evidence="2">2.1.1.282</ecNumber>
    </recommendedName>
    <alternativeName>
        <fullName evidence="7">tRNA(Phe) 7-((3-amino-3-carboxypropyl)-4-demethylwyosine(37)-N(4))-methyltransferase</fullName>
    </alternativeName>
</protein>
<comment type="caution">
    <text evidence="11">The sequence shown here is derived from an EMBL/GenBank/DDBJ whole genome shotgun (WGS) entry which is preliminary data.</text>
</comment>